<organism evidence="1 2">
    <name type="scientific">Echinococcus granulosus</name>
    <name type="common">Hydatid tapeworm</name>
    <dbReference type="NCBI Taxonomy" id="6210"/>
    <lineage>
        <taxon>Eukaryota</taxon>
        <taxon>Metazoa</taxon>
        <taxon>Spiralia</taxon>
        <taxon>Lophotrochozoa</taxon>
        <taxon>Platyhelminthes</taxon>
        <taxon>Cestoda</taxon>
        <taxon>Eucestoda</taxon>
        <taxon>Cyclophyllidea</taxon>
        <taxon>Taeniidae</taxon>
        <taxon>Echinococcus</taxon>
        <taxon>Echinococcus granulosus group</taxon>
    </lineage>
</organism>
<dbReference type="KEGG" id="egl:EGR_11023"/>
<keyword evidence="2" id="KW-1185">Reference proteome</keyword>
<dbReference type="AlphaFoldDB" id="W6U6W2"/>
<dbReference type="GeneID" id="36346738"/>
<dbReference type="CTD" id="36346738"/>
<protein>
    <submittedName>
        <fullName evidence="1">Uncharacterized protein</fullName>
    </submittedName>
</protein>
<dbReference type="RefSeq" id="XP_024345313.1">
    <property type="nucleotide sequence ID" value="XM_024500272.1"/>
</dbReference>
<accession>W6U6W2</accession>
<evidence type="ECO:0000313" key="2">
    <source>
        <dbReference type="Proteomes" id="UP000019149"/>
    </source>
</evidence>
<sequence>MRERFALNKSFGRFTNLCEPMNINFIMYAHAQTAKERYKWQSLEVEYLPNPSVASIQIRPPCEQLPSLPIITFLFTFAPSSLSQHGDSYEWMKEPTLKFYFERYFAFFK</sequence>
<proteinExistence type="predicted"/>
<comment type="caution">
    <text evidence="1">The sequence shown here is derived from an EMBL/GenBank/DDBJ whole genome shotgun (WGS) entry which is preliminary data.</text>
</comment>
<evidence type="ECO:0000313" key="1">
    <source>
        <dbReference type="EMBL" id="EUB54117.1"/>
    </source>
</evidence>
<reference evidence="1 2" key="1">
    <citation type="journal article" date="2013" name="Nat. Genet.">
        <title>The genome of the hydatid tapeworm Echinococcus granulosus.</title>
        <authorList>
            <person name="Zheng H."/>
            <person name="Zhang W."/>
            <person name="Zhang L."/>
            <person name="Zhang Z."/>
            <person name="Li J."/>
            <person name="Lu G."/>
            <person name="Zhu Y."/>
            <person name="Wang Y."/>
            <person name="Huang Y."/>
            <person name="Liu J."/>
            <person name="Kang H."/>
            <person name="Chen J."/>
            <person name="Wang L."/>
            <person name="Chen A."/>
            <person name="Yu S."/>
            <person name="Gao Z."/>
            <person name="Jin L."/>
            <person name="Gu W."/>
            <person name="Wang Z."/>
            <person name="Zhao L."/>
            <person name="Shi B."/>
            <person name="Wen H."/>
            <person name="Lin R."/>
            <person name="Jones M.K."/>
            <person name="Brejova B."/>
            <person name="Vinar T."/>
            <person name="Zhao G."/>
            <person name="McManus D.P."/>
            <person name="Chen Z."/>
            <person name="Zhou Y."/>
            <person name="Wang S."/>
        </authorList>
    </citation>
    <scope>NUCLEOTIDE SEQUENCE [LARGE SCALE GENOMIC DNA]</scope>
</reference>
<name>W6U6W2_ECHGR</name>
<dbReference type="Proteomes" id="UP000019149">
    <property type="component" value="Unassembled WGS sequence"/>
</dbReference>
<dbReference type="EMBL" id="APAU02000333">
    <property type="protein sequence ID" value="EUB54117.1"/>
    <property type="molecule type" value="Genomic_DNA"/>
</dbReference>
<gene>
    <name evidence="1" type="ORF">EGR_11023</name>
</gene>